<dbReference type="KEGG" id="hhk:HH1059_13040"/>
<evidence type="ECO:0000256" key="2">
    <source>
        <dbReference type="ARBA" id="ARBA00010740"/>
    </source>
</evidence>
<dbReference type="GO" id="GO:0005829">
    <property type="term" value="C:cytosol"/>
    <property type="evidence" value="ECO:0007669"/>
    <property type="project" value="TreeGrafter"/>
</dbReference>
<dbReference type="EMBL" id="AP017372">
    <property type="protein sequence ID" value="BAU58012.2"/>
    <property type="molecule type" value="Genomic_DNA"/>
</dbReference>
<comment type="function">
    <text evidence="1">Plays a role in synthesis, processing and/or stability of 23S rRNA.</text>
</comment>
<name>A0A0X8X9K4_HALHR</name>
<proteinExistence type="inferred from homology"/>
<evidence type="ECO:0000256" key="4">
    <source>
        <dbReference type="ARBA" id="ARBA00022517"/>
    </source>
</evidence>
<organism evidence="6 7">
    <name type="scientific">Halorhodospira halochloris</name>
    <name type="common">Ectothiorhodospira halochloris</name>
    <dbReference type="NCBI Taxonomy" id="1052"/>
    <lineage>
        <taxon>Bacteria</taxon>
        <taxon>Pseudomonadati</taxon>
        <taxon>Pseudomonadota</taxon>
        <taxon>Gammaproteobacteria</taxon>
        <taxon>Chromatiales</taxon>
        <taxon>Ectothiorhodospiraceae</taxon>
        <taxon>Halorhodospira</taxon>
    </lineage>
</organism>
<dbReference type="PANTHER" id="PTHR38099:SF1">
    <property type="entry name" value="LARGE RIBOSOMAL RNA SUBUNIT ACCUMULATION PROTEIN YCED"/>
    <property type="match status" value="1"/>
</dbReference>
<comment type="similarity">
    <text evidence="2">Belongs to the DUF177 domain family.</text>
</comment>
<evidence type="ECO:0000256" key="3">
    <source>
        <dbReference type="ARBA" id="ARBA00015716"/>
    </source>
</evidence>
<evidence type="ECO:0000256" key="1">
    <source>
        <dbReference type="ARBA" id="ARBA00002868"/>
    </source>
</evidence>
<evidence type="ECO:0000313" key="7">
    <source>
        <dbReference type="Proteomes" id="UP000218890"/>
    </source>
</evidence>
<dbReference type="InterPro" id="IPR039255">
    <property type="entry name" value="YceD_bac"/>
</dbReference>
<dbReference type="Pfam" id="PF02620">
    <property type="entry name" value="YceD"/>
    <property type="match status" value="1"/>
</dbReference>
<protein>
    <recommendedName>
        <fullName evidence="3">Large ribosomal RNA subunit accumulation protein YceD</fullName>
    </recommendedName>
    <alternativeName>
        <fullName evidence="5">23S rRNA accumulation protein YceD</fullName>
    </alternativeName>
</protein>
<dbReference type="GO" id="GO:0042254">
    <property type="term" value="P:ribosome biogenesis"/>
    <property type="evidence" value="ECO:0007669"/>
    <property type="project" value="UniProtKB-KW"/>
</dbReference>
<dbReference type="AlphaFoldDB" id="A0A0X8X9K4"/>
<dbReference type="Proteomes" id="UP000218890">
    <property type="component" value="Chromosome"/>
</dbReference>
<accession>A0A0X8X9K4</accession>
<evidence type="ECO:0000256" key="5">
    <source>
        <dbReference type="ARBA" id="ARBA00031841"/>
    </source>
</evidence>
<dbReference type="PANTHER" id="PTHR38099">
    <property type="entry name" value="LARGE RIBOSOMAL RNA SUBUNIT ACCUMULATION PROTEIN YCED"/>
    <property type="match status" value="1"/>
</dbReference>
<dbReference type="InterPro" id="IPR003772">
    <property type="entry name" value="YceD"/>
</dbReference>
<evidence type="ECO:0000313" key="6">
    <source>
        <dbReference type="EMBL" id="BAU58012.2"/>
    </source>
</evidence>
<gene>
    <name evidence="6" type="ORF">HH1059_13040</name>
</gene>
<keyword evidence="7" id="KW-1185">Reference proteome</keyword>
<reference evidence="6" key="1">
    <citation type="submission" date="2016-02" db="EMBL/GenBank/DDBJ databases">
        <title>Halorhodospira halochloris DSM-1059 complete genome, version 2.</title>
        <authorList>
            <person name="Tsukatani Y."/>
        </authorList>
    </citation>
    <scope>NUCLEOTIDE SEQUENCE</scope>
    <source>
        <strain evidence="6">DSM 1059</strain>
    </source>
</reference>
<keyword evidence="4" id="KW-0690">Ribosome biogenesis</keyword>
<sequence>MLPQGLTPDDFGPDAPTYAGELALGQMARLVPLLAEAHGGAHLVIAGRVDECGRRFVEGSVTAELILICQRCLGAYPHAVEEEFRLTLVSSEAEGEELPDDLEPFVSAGGRVQLMDLAEEELLLALPVVARHREGECSPPPNRAGISREELSPFAQLRGVFGDDSCERK</sequence>